<accession>A0ABU2QZT2</accession>
<dbReference type="RefSeq" id="WP_010264053.1">
    <property type="nucleotide sequence ID" value="NZ_JAVRET010000024.1"/>
</dbReference>
<sequence>MADPVIWQPGMDITAGRLAAMAAGEMIVVTQLGADSSGASDSAPGIQAALDQARAQRGGWVLVPPGLYMIGSTLRIYSNTRLTLMAGAEFRRNVADTMIINGDADQNKGGYTGESRITIEGGLWNMRGTTAGLTGDAMCISIGHATDITIRDLEVRDVSGYHAIELNSTSHGLVENCKFRGYVDNSADHSRSFSEAVQLDLAKSVGVFGGFGPYDHTPCEDILVIGCHFGASGTFGTTAWPRGVGSHSATIGRWHRRIRVSDCSFEGLLQFAVSAYNYEDLTVTGNTFVSCGSGVRLRTVILTDTEDTKDTAGNQTGASQNMRNLAVVGNSFRGGTGYDNVIVALGETSGTVLNVTIVGNTIDGSGGTESAIRLQRVSRAVVSDNVIANSSGTGVSTSYQNNTVISGNVVWGAGAYGITMDNSDNSQIIGNSVRDPQQSGIFVNGPGSDIQIRDNFVDGANQAGLTSSVPAAIRLSTTALNAVAITANKCRVGGAAKPARNGLYIASGHTGVQRFGNDMRGTWATANGIDDQSTSPQTVATDIQ</sequence>
<dbReference type="SMART" id="SM00710">
    <property type="entry name" value="PbH1"/>
    <property type="match status" value="8"/>
</dbReference>
<dbReference type="InterPro" id="IPR024535">
    <property type="entry name" value="RHGA/B-epi-like_pectate_lyase"/>
</dbReference>
<dbReference type="Proteomes" id="UP001183610">
    <property type="component" value="Unassembled WGS sequence"/>
</dbReference>
<organism evidence="3 4">
    <name type="scientific">Streptomyces evansiae</name>
    <dbReference type="NCBI Taxonomy" id="3075535"/>
    <lineage>
        <taxon>Bacteria</taxon>
        <taxon>Bacillati</taxon>
        <taxon>Actinomycetota</taxon>
        <taxon>Actinomycetes</taxon>
        <taxon>Kitasatosporales</taxon>
        <taxon>Streptomycetaceae</taxon>
        <taxon>Streptomyces</taxon>
    </lineage>
</organism>
<dbReference type="Gene3D" id="2.160.20.10">
    <property type="entry name" value="Single-stranded right-handed beta-helix, Pectin lyase-like"/>
    <property type="match status" value="1"/>
</dbReference>
<evidence type="ECO:0000259" key="1">
    <source>
        <dbReference type="Pfam" id="PF05048"/>
    </source>
</evidence>
<proteinExistence type="predicted"/>
<evidence type="ECO:0000313" key="3">
    <source>
        <dbReference type="EMBL" id="MDT0409959.1"/>
    </source>
</evidence>
<dbReference type="InterPro" id="IPR012334">
    <property type="entry name" value="Pectin_lyas_fold"/>
</dbReference>
<dbReference type="SUPFAM" id="SSF51126">
    <property type="entry name" value="Pectin lyase-like"/>
    <property type="match status" value="2"/>
</dbReference>
<protein>
    <submittedName>
        <fullName evidence="3">Right-handed parallel beta-helix repeat-containing protein</fullName>
    </submittedName>
</protein>
<dbReference type="EMBL" id="JAVRET010000024">
    <property type="protein sequence ID" value="MDT0409959.1"/>
    <property type="molecule type" value="Genomic_DNA"/>
</dbReference>
<dbReference type="InterPro" id="IPR006626">
    <property type="entry name" value="PbH1"/>
</dbReference>
<name>A0ABU2QZT2_9ACTN</name>
<dbReference type="Pfam" id="PF12708">
    <property type="entry name" value="Pect-lyase_RHGA_epim"/>
    <property type="match status" value="1"/>
</dbReference>
<feature type="domain" description="Rhamnogalacturonase A/B/Epimerase-like pectate lyase" evidence="2">
    <location>
        <begin position="29"/>
        <end position="184"/>
    </location>
</feature>
<reference evidence="4" key="1">
    <citation type="submission" date="2023-07" db="EMBL/GenBank/DDBJ databases">
        <title>30 novel species of actinomycetes from the DSMZ collection.</title>
        <authorList>
            <person name="Nouioui I."/>
        </authorList>
    </citation>
    <scope>NUCLEOTIDE SEQUENCE [LARGE SCALE GENOMIC DNA]</scope>
    <source>
        <strain evidence="4">DSM 41979</strain>
    </source>
</reference>
<keyword evidence="4" id="KW-1185">Reference proteome</keyword>
<comment type="caution">
    <text evidence="3">The sequence shown here is derived from an EMBL/GenBank/DDBJ whole genome shotgun (WGS) entry which is preliminary data.</text>
</comment>
<dbReference type="InterPro" id="IPR007742">
    <property type="entry name" value="NosD_dom"/>
</dbReference>
<dbReference type="Pfam" id="PF05048">
    <property type="entry name" value="NosD"/>
    <property type="match status" value="1"/>
</dbReference>
<evidence type="ECO:0000313" key="4">
    <source>
        <dbReference type="Proteomes" id="UP001183610"/>
    </source>
</evidence>
<gene>
    <name evidence="3" type="ORF">RM698_12960</name>
</gene>
<evidence type="ECO:0000259" key="2">
    <source>
        <dbReference type="Pfam" id="PF12708"/>
    </source>
</evidence>
<feature type="domain" description="Periplasmic copper-binding protein NosD beta helix" evidence="1">
    <location>
        <begin position="282"/>
        <end position="488"/>
    </location>
</feature>
<dbReference type="InterPro" id="IPR011050">
    <property type="entry name" value="Pectin_lyase_fold/virulence"/>
</dbReference>